<feature type="compositionally biased region" description="Basic and acidic residues" evidence="1">
    <location>
        <begin position="133"/>
        <end position="143"/>
    </location>
</feature>
<dbReference type="AlphaFoldDB" id="A0A9Q0Y7C2"/>
<sequence>MDKTPYFVTTSDSDVEEHMPPSSSEPMRNYSNFILHMAKSIDLLFHHPKLCHTDHPHGKISSDNSTPVHLGVIPSFLSMAEESFKISPQPVSRRIESLCEAPFLSKHPHPNSVVVTASQGHLHTKQMPISPSKEGRKLDSLGR</sequence>
<dbReference type="OrthoDB" id="9054996at2759"/>
<comment type="caution">
    <text evidence="2">The sequence shown here is derived from an EMBL/GenBank/DDBJ whole genome shotgun (WGS) entry which is preliminary data.</text>
</comment>
<dbReference type="Proteomes" id="UP001142489">
    <property type="component" value="Unassembled WGS sequence"/>
</dbReference>
<keyword evidence="3" id="KW-1185">Reference proteome</keyword>
<feature type="region of interest" description="Disordered" evidence="1">
    <location>
        <begin position="120"/>
        <end position="143"/>
    </location>
</feature>
<feature type="region of interest" description="Disordered" evidence="1">
    <location>
        <begin position="1"/>
        <end position="25"/>
    </location>
</feature>
<evidence type="ECO:0000313" key="2">
    <source>
        <dbReference type="EMBL" id="KAJ7344336.1"/>
    </source>
</evidence>
<evidence type="ECO:0000313" key="3">
    <source>
        <dbReference type="Proteomes" id="UP001142489"/>
    </source>
</evidence>
<feature type="non-terminal residue" evidence="2">
    <location>
        <position position="143"/>
    </location>
</feature>
<organism evidence="2 3">
    <name type="scientific">Phrynocephalus forsythii</name>
    <dbReference type="NCBI Taxonomy" id="171643"/>
    <lineage>
        <taxon>Eukaryota</taxon>
        <taxon>Metazoa</taxon>
        <taxon>Chordata</taxon>
        <taxon>Craniata</taxon>
        <taxon>Vertebrata</taxon>
        <taxon>Euteleostomi</taxon>
        <taxon>Lepidosauria</taxon>
        <taxon>Squamata</taxon>
        <taxon>Bifurcata</taxon>
        <taxon>Unidentata</taxon>
        <taxon>Episquamata</taxon>
        <taxon>Toxicofera</taxon>
        <taxon>Iguania</taxon>
        <taxon>Acrodonta</taxon>
        <taxon>Agamidae</taxon>
        <taxon>Agaminae</taxon>
        <taxon>Phrynocephalus</taxon>
    </lineage>
</organism>
<evidence type="ECO:0000256" key="1">
    <source>
        <dbReference type="SAM" id="MobiDB-lite"/>
    </source>
</evidence>
<dbReference type="EMBL" id="JAPFRF010000001">
    <property type="protein sequence ID" value="KAJ7344336.1"/>
    <property type="molecule type" value="Genomic_DNA"/>
</dbReference>
<reference evidence="2" key="1">
    <citation type="journal article" date="2023" name="DNA Res.">
        <title>Chromosome-level genome assembly of Phrynocephalus forsythii using third-generation DNA sequencing and Hi-C analysis.</title>
        <authorList>
            <person name="Qi Y."/>
            <person name="Zhao W."/>
            <person name="Zhao Y."/>
            <person name="Niu C."/>
            <person name="Cao S."/>
            <person name="Zhang Y."/>
        </authorList>
    </citation>
    <scope>NUCLEOTIDE SEQUENCE</scope>
    <source>
        <tissue evidence="2">Muscle</tissue>
    </source>
</reference>
<gene>
    <name evidence="2" type="ORF">JRQ81_000286</name>
</gene>
<accession>A0A9Q0Y7C2</accession>
<protein>
    <submittedName>
        <fullName evidence="2">Uncharacterized protein</fullName>
    </submittedName>
</protein>
<proteinExistence type="predicted"/>
<name>A0A9Q0Y7C2_9SAUR</name>